<accession>A0ABX2ZPU2</accession>
<protein>
    <recommendedName>
        <fullName evidence="3">ATP-grasp domain-containing protein</fullName>
    </recommendedName>
</protein>
<dbReference type="RefSeq" id="WP_069033857.1">
    <property type="nucleotide sequence ID" value="NZ_MDKC01000014.1"/>
</dbReference>
<proteinExistence type="predicted"/>
<name>A0ABX2ZPU2_9BACI</name>
<reference evidence="1 2" key="1">
    <citation type="submission" date="2016-07" db="EMBL/GenBank/DDBJ databases">
        <authorList>
            <person name="Townsley L."/>
            <person name="Shank E.A."/>
        </authorList>
    </citation>
    <scope>NUCLEOTIDE SEQUENCE [LARGE SCALE GENOMIC DNA]</scope>
    <source>
        <strain evidence="1 2">CH01</strain>
    </source>
</reference>
<organism evidence="1 2">
    <name type="scientific">Gottfriedia luciferensis</name>
    <dbReference type="NCBI Taxonomy" id="178774"/>
    <lineage>
        <taxon>Bacteria</taxon>
        <taxon>Bacillati</taxon>
        <taxon>Bacillota</taxon>
        <taxon>Bacilli</taxon>
        <taxon>Bacillales</taxon>
        <taxon>Bacillaceae</taxon>
        <taxon>Gottfriedia</taxon>
    </lineage>
</organism>
<gene>
    <name evidence="1" type="ORF">BED47_21680</name>
</gene>
<sequence>MISVFYHLDKNTWSHDHSESRYSIGHNRLTILPSQDDRLNSIQFQVKKTGTHLGPIIGILTNEDRLPFSGNIKTFKRICKKVLSDGGIPIILTPTALSGHSVKCYTFCFKTKKWLTLYSPLPDVIYNRIPSVQYESNDDYKNFRDKISQLNIPFFNESYLSKIQTASILSSNDFLKSYIPKSIDLSSEKDLYFYLKKWKFLYIKKHNSSKGFGVFKLSLKNDKEVIIRNAFHVELVKSISDCWKFLCSLSEDFICQQGILSELPDGRKFDLRILAHKNENNYILSGIGVRVGTFNAITTHVPRGGSIITIEELPIELNFSLLQELVTQTGTALNMDDAHFYEFSMDIGIQNNHYYIFEINSKPMVFDEIAIKEQGLENLIRLFYELSNFKQ</sequence>
<keyword evidence="2" id="KW-1185">Reference proteome</keyword>
<dbReference type="InterPro" id="IPR026838">
    <property type="entry name" value="YheC/D"/>
</dbReference>
<dbReference type="EMBL" id="MDKC01000014">
    <property type="protein sequence ID" value="ODG91742.1"/>
    <property type="molecule type" value="Genomic_DNA"/>
</dbReference>
<dbReference type="Proteomes" id="UP000094580">
    <property type="component" value="Unassembled WGS sequence"/>
</dbReference>
<evidence type="ECO:0000313" key="1">
    <source>
        <dbReference type="EMBL" id="ODG91742.1"/>
    </source>
</evidence>
<evidence type="ECO:0008006" key="3">
    <source>
        <dbReference type="Google" id="ProtNLM"/>
    </source>
</evidence>
<dbReference type="Pfam" id="PF14398">
    <property type="entry name" value="ATPgrasp_YheCD"/>
    <property type="match status" value="1"/>
</dbReference>
<dbReference type="SUPFAM" id="SSF56059">
    <property type="entry name" value="Glutathione synthetase ATP-binding domain-like"/>
    <property type="match status" value="1"/>
</dbReference>
<comment type="caution">
    <text evidence="1">The sequence shown here is derived from an EMBL/GenBank/DDBJ whole genome shotgun (WGS) entry which is preliminary data.</text>
</comment>
<evidence type="ECO:0000313" key="2">
    <source>
        <dbReference type="Proteomes" id="UP000094580"/>
    </source>
</evidence>